<protein>
    <recommendedName>
        <fullName evidence="6">Exodeoxyribonuclease 7 small subunit</fullName>
        <ecNumber evidence="6">3.1.11.6</ecNumber>
    </recommendedName>
    <alternativeName>
        <fullName evidence="6">Exodeoxyribonuclease VII small subunit</fullName>
        <shortName evidence="6">Exonuclease VII small subunit</shortName>
    </alternativeName>
</protein>
<comment type="caution">
    <text evidence="7">The sequence shown here is derived from an EMBL/GenBank/DDBJ whole genome shotgun (WGS) entry which is preliminary data.</text>
</comment>
<comment type="subcellular location">
    <subcellularLocation>
        <location evidence="6">Cytoplasm</location>
    </subcellularLocation>
</comment>
<dbReference type="Proteomes" id="UP000266302">
    <property type="component" value="Unassembled WGS sequence"/>
</dbReference>
<dbReference type="GO" id="GO:0006308">
    <property type="term" value="P:DNA catabolic process"/>
    <property type="evidence" value="ECO:0007669"/>
    <property type="project" value="UniProtKB-UniRule"/>
</dbReference>
<accession>A0A398C8X6</accession>
<dbReference type="Gene3D" id="1.10.287.1040">
    <property type="entry name" value="Exonuclease VII, small subunit"/>
    <property type="match status" value="1"/>
</dbReference>
<proteinExistence type="inferred from homology"/>
<sequence>MAKPKTTEPASYETALEELEQLVARIESGQMPLEQLLIGYQRGAVLLAFCRERLEAVQDQIKVLDAGVIQTWAGE</sequence>
<evidence type="ECO:0000256" key="3">
    <source>
        <dbReference type="ARBA" id="ARBA00022722"/>
    </source>
</evidence>
<keyword evidence="5 6" id="KW-0269">Exonuclease</keyword>
<comment type="catalytic activity">
    <reaction evidence="6">
        <text>Exonucleolytic cleavage in either 5'- to 3'- or 3'- to 5'-direction to yield nucleoside 5'-phosphates.</text>
        <dbReference type="EC" id="3.1.11.6"/>
    </reaction>
</comment>
<dbReference type="NCBIfam" id="TIGR01280">
    <property type="entry name" value="xseB"/>
    <property type="match status" value="1"/>
</dbReference>
<evidence type="ECO:0000313" key="7">
    <source>
        <dbReference type="EMBL" id="RID98041.1"/>
    </source>
</evidence>
<dbReference type="PANTHER" id="PTHR34137:SF1">
    <property type="entry name" value="EXODEOXYRIBONUCLEASE 7 SMALL SUBUNIT"/>
    <property type="match status" value="1"/>
</dbReference>
<dbReference type="EMBL" id="QXJC01000003">
    <property type="protein sequence ID" value="RID98041.1"/>
    <property type="molecule type" value="Genomic_DNA"/>
</dbReference>
<dbReference type="InterPro" id="IPR003761">
    <property type="entry name" value="Exonuc_VII_S"/>
</dbReference>
<dbReference type="HAMAP" id="MF_00337">
    <property type="entry name" value="Exonuc_7_S"/>
    <property type="match status" value="1"/>
</dbReference>
<name>A0A398C8X6_9BURK</name>
<dbReference type="RefSeq" id="WP_119108705.1">
    <property type="nucleotide sequence ID" value="NZ_QXJC01000003.1"/>
</dbReference>
<evidence type="ECO:0000256" key="4">
    <source>
        <dbReference type="ARBA" id="ARBA00022801"/>
    </source>
</evidence>
<evidence type="ECO:0000256" key="1">
    <source>
        <dbReference type="ARBA" id="ARBA00009998"/>
    </source>
</evidence>
<comment type="function">
    <text evidence="6">Bidirectionally degrades single-stranded DNA into large acid-insoluble oligonucleotides, which are then degraded further into small acid-soluble oligonucleotides.</text>
</comment>
<comment type="subunit">
    <text evidence="6">Heterooligomer composed of large and small subunits.</text>
</comment>
<dbReference type="AlphaFoldDB" id="A0A398C8X6"/>
<dbReference type="PANTHER" id="PTHR34137">
    <property type="entry name" value="EXODEOXYRIBONUCLEASE 7 SMALL SUBUNIT"/>
    <property type="match status" value="1"/>
</dbReference>
<dbReference type="Pfam" id="PF02609">
    <property type="entry name" value="Exonuc_VII_S"/>
    <property type="match status" value="1"/>
</dbReference>
<gene>
    <name evidence="6 7" type="primary">xseB</name>
    <name evidence="7" type="ORF">D3F03_07075</name>
</gene>
<dbReference type="GO" id="GO:0008855">
    <property type="term" value="F:exodeoxyribonuclease VII activity"/>
    <property type="evidence" value="ECO:0007669"/>
    <property type="project" value="UniProtKB-UniRule"/>
</dbReference>
<dbReference type="EC" id="3.1.11.6" evidence="6"/>
<evidence type="ECO:0000256" key="5">
    <source>
        <dbReference type="ARBA" id="ARBA00022839"/>
    </source>
</evidence>
<evidence type="ECO:0000313" key="8">
    <source>
        <dbReference type="Proteomes" id="UP000266302"/>
    </source>
</evidence>
<comment type="similarity">
    <text evidence="1 6">Belongs to the XseB family.</text>
</comment>
<keyword evidence="3 6" id="KW-0540">Nuclease</keyword>
<dbReference type="SUPFAM" id="SSF116842">
    <property type="entry name" value="XseB-like"/>
    <property type="match status" value="1"/>
</dbReference>
<evidence type="ECO:0000256" key="2">
    <source>
        <dbReference type="ARBA" id="ARBA00022490"/>
    </source>
</evidence>
<dbReference type="GO" id="GO:0009318">
    <property type="term" value="C:exodeoxyribonuclease VII complex"/>
    <property type="evidence" value="ECO:0007669"/>
    <property type="project" value="UniProtKB-UniRule"/>
</dbReference>
<keyword evidence="4 6" id="KW-0378">Hydrolase</keyword>
<keyword evidence="8" id="KW-1185">Reference proteome</keyword>
<dbReference type="InterPro" id="IPR037004">
    <property type="entry name" value="Exonuc_VII_ssu_sf"/>
</dbReference>
<organism evidence="7 8">
    <name type="scientific">Simplicispira hankyongi</name>
    <dbReference type="NCBI Taxonomy" id="2315688"/>
    <lineage>
        <taxon>Bacteria</taxon>
        <taxon>Pseudomonadati</taxon>
        <taxon>Pseudomonadota</taxon>
        <taxon>Betaproteobacteria</taxon>
        <taxon>Burkholderiales</taxon>
        <taxon>Comamonadaceae</taxon>
        <taxon>Simplicispira</taxon>
    </lineage>
</organism>
<reference evidence="7 8" key="1">
    <citation type="submission" date="2018-09" db="EMBL/GenBank/DDBJ databases">
        <title>Draft genome of Simplicispira sp. NY-02.</title>
        <authorList>
            <person name="Im W.T."/>
        </authorList>
    </citation>
    <scope>NUCLEOTIDE SEQUENCE [LARGE SCALE GENOMIC DNA]</scope>
    <source>
        <strain evidence="7 8">NY-02</strain>
    </source>
</reference>
<dbReference type="GO" id="GO:0005829">
    <property type="term" value="C:cytosol"/>
    <property type="evidence" value="ECO:0007669"/>
    <property type="project" value="TreeGrafter"/>
</dbReference>
<dbReference type="OrthoDB" id="287668at2"/>
<evidence type="ECO:0000256" key="6">
    <source>
        <dbReference type="HAMAP-Rule" id="MF_00337"/>
    </source>
</evidence>
<keyword evidence="2 6" id="KW-0963">Cytoplasm</keyword>
<dbReference type="PIRSF" id="PIRSF006488">
    <property type="entry name" value="Exonuc_VII_S"/>
    <property type="match status" value="1"/>
</dbReference>